<dbReference type="Gene3D" id="1.10.4100.10">
    <property type="entry name" value="2-methylcitrate dehydratase PrpD"/>
    <property type="match status" value="1"/>
</dbReference>
<name>A0A923MEL5_9BURK</name>
<dbReference type="InterPro" id="IPR045337">
    <property type="entry name" value="MmgE_PrpD_C"/>
</dbReference>
<dbReference type="InterPro" id="IPR042188">
    <property type="entry name" value="MmgE/PrpD_sf_2"/>
</dbReference>
<dbReference type="Gene3D" id="3.30.1330.120">
    <property type="entry name" value="2-methylcitrate dehydratase PrpD"/>
    <property type="match status" value="1"/>
</dbReference>
<dbReference type="RefSeq" id="WP_187084352.1">
    <property type="nucleotide sequence ID" value="NZ_JACORU010000013.1"/>
</dbReference>
<dbReference type="GO" id="GO:0016829">
    <property type="term" value="F:lyase activity"/>
    <property type="evidence" value="ECO:0007669"/>
    <property type="project" value="InterPro"/>
</dbReference>
<comment type="similarity">
    <text evidence="1">Belongs to the PrpD family.</text>
</comment>
<keyword evidence="5" id="KW-1185">Reference proteome</keyword>
<dbReference type="Proteomes" id="UP000596827">
    <property type="component" value="Unassembled WGS sequence"/>
</dbReference>
<evidence type="ECO:0000256" key="1">
    <source>
        <dbReference type="ARBA" id="ARBA00006174"/>
    </source>
</evidence>
<evidence type="ECO:0000313" key="5">
    <source>
        <dbReference type="Proteomes" id="UP000596827"/>
    </source>
</evidence>
<accession>A0A923MEL5</accession>
<evidence type="ECO:0000259" key="3">
    <source>
        <dbReference type="Pfam" id="PF19305"/>
    </source>
</evidence>
<sequence length="448" mass="47567">MPMQKIAEYTAAQRTAQLDANVRHHTRRAVIDWYAALIAGAGLAPATLMRKAFAGEIGQGAAMLYPEGTPTSARVAAFINGAASHTAEFDDIYRDAIYHPGCPVIAAALATAQVTGADGERFMRAVVAGYEVSTRLGAAVAPAHYRYWHPTGTVGSFGAAAAASVVLGLDAQQTAHALATAGTFAAALQQAFRSDAMSKPLHAGRAAEAGVSSALMAREGVTGALDILEGEAGFGAAMADHPDWDKAFADLGERHNITQVTFKNHGCCGHIFSAIDATLAICREHGLKAADVEHVRIESYKVSLDVTGRTTATTPFEAKFCLRYGVATAILFGRVRSEAFQPERVVLPEVQALMRRVDLVEDPALTALFPGQRAARAIVTTRGGARYEYLQAHRHGDPEDPLTDEELADKFMELTEPAAGTQASRVLAQLQQLDTATSEEIARLGVLT</sequence>
<dbReference type="InterPro" id="IPR036148">
    <property type="entry name" value="MmgE/PrpD_sf"/>
</dbReference>
<dbReference type="Pfam" id="PF03972">
    <property type="entry name" value="MmgE_PrpD_N"/>
    <property type="match status" value="1"/>
</dbReference>
<dbReference type="InterPro" id="IPR005656">
    <property type="entry name" value="MmgE_PrpD"/>
</dbReference>
<dbReference type="PANTHER" id="PTHR16943:SF8">
    <property type="entry name" value="2-METHYLCITRATE DEHYDRATASE"/>
    <property type="match status" value="1"/>
</dbReference>
<reference evidence="4" key="1">
    <citation type="submission" date="2020-08" db="EMBL/GenBank/DDBJ databases">
        <title>Ramlibacter sp. GTP1 16S ribosomal RNA gene genome sequencing and assembly.</title>
        <authorList>
            <person name="Kang M."/>
        </authorList>
    </citation>
    <scope>NUCLEOTIDE SEQUENCE</scope>
    <source>
        <strain evidence="4">GTP1</strain>
    </source>
</reference>
<dbReference type="PANTHER" id="PTHR16943">
    <property type="entry name" value="2-METHYLCITRATE DEHYDRATASE-RELATED"/>
    <property type="match status" value="1"/>
</dbReference>
<dbReference type="AlphaFoldDB" id="A0A923MEL5"/>
<proteinExistence type="inferred from homology"/>
<evidence type="ECO:0000313" key="4">
    <source>
        <dbReference type="EMBL" id="MBC5767864.1"/>
    </source>
</evidence>
<organism evidence="4 5">
    <name type="scientific">Ramlibacter albus</name>
    <dbReference type="NCBI Taxonomy" id="2079448"/>
    <lineage>
        <taxon>Bacteria</taxon>
        <taxon>Pseudomonadati</taxon>
        <taxon>Pseudomonadota</taxon>
        <taxon>Betaproteobacteria</taxon>
        <taxon>Burkholderiales</taxon>
        <taxon>Comamonadaceae</taxon>
        <taxon>Ramlibacter</taxon>
    </lineage>
</organism>
<feature type="domain" description="MmgE/PrpD N-terminal" evidence="2">
    <location>
        <begin position="4"/>
        <end position="245"/>
    </location>
</feature>
<protein>
    <submittedName>
        <fullName evidence="4">MmgE/PrpD family protein</fullName>
    </submittedName>
</protein>
<gene>
    <name evidence="4" type="ORF">H8R02_25605</name>
</gene>
<dbReference type="InterPro" id="IPR042183">
    <property type="entry name" value="MmgE/PrpD_sf_1"/>
</dbReference>
<dbReference type="EMBL" id="JACORU010000013">
    <property type="protein sequence ID" value="MBC5767864.1"/>
    <property type="molecule type" value="Genomic_DNA"/>
</dbReference>
<comment type="caution">
    <text evidence="4">The sequence shown here is derived from an EMBL/GenBank/DDBJ whole genome shotgun (WGS) entry which is preliminary data.</text>
</comment>
<dbReference type="SUPFAM" id="SSF103378">
    <property type="entry name" value="2-methylcitrate dehydratase PrpD"/>
    <property type="match status" value="1"/>
</dbReference>
<dbReference type="InterPro" id="IPR045336">
    <property type="entry name" value="MmgE_PrpD_N"/>
</dbReference>
<evidence type="ECO:0000259" key="2">
    <source>
        <dbReference type="Pfam" id="PF03972"/>
    </source>
</evidence>
<dbReference type="Pfam" id="PF19305">
    <property type="entry name" value="MmgE_PrpD_C"/>
    <property type="match status" value="1"/>
</dbReference>
<feature type="domain" description="MmgE/PrpD C-terminal" evidence="3">
    <location>
        <begin position="265"/>
        <end position="431"/>
    </location>
</feature>